<name>A0ABP4SRB9_9ACTN</name>
<keyword evidence="1" id="KW-0805">Transcription regulation</keyword>
<evidence type="ECO:0000256" key="1">
    <source>
        <dbReference type="ARBA" id="ARBA00023015"/>
    </source>
</evidence>
<dbReference type="SUPFAM" id="SSF52540">
    <property type="entry name" value="P-loop containing nucleoside triphosphate hydrolases"/>
    <property type="match status" value="1"/>
</dbReference>
<evidence type="ECO:0000313" key="6">
    <source>
        <dbReference type="Proteomes" id="UP001500618"/>
    </source>
</evidence>
<dbReference type="PANTHER" id="PTHR35807:SF1">
    <property type="entry name" value="TRANSCRIPTIONAL REGULATOR REDD"/>
    <property type="match status" value="1"/>
</dbReference>
<dbReference type="InterPro" id="IPR003593">
    <property type="entry name" value="AAA+_ATPase"/>
</dbReference>
<feature type="domain" description="Bacterial transcriptional activator" evidence="4">
    <location>
        <begin position="67"/>
        <end position="204"/>
    </location>
</feature>
<dbReference type="InterPro" id="IPR019734">
    <property type="entry name" value="TPR_rpt"/>
</dbReference>
<dbReference type="Gene3D" id="3.40.50.300">
    <property type="entry name" value="P-loop containing nucleotide triphosphate hydrolases"/>
    <property type="match status" value="1"/>
</dbReference>
<proteinExistence type="predicted"/>
<evidence type="ECO:0000259" key="3">
    <source>
        <dbReference type="SMART" id="SM00382"/>
    </source>
</evidence>
<dbReference type="EMBL" id="BAAANY010000009">
    <property type="protein sequence ID" value="GAA1676178.1"/>
    <property type="molecule type" value="Genomic_DNA"/>
</dbReference>
<feature type="domain" description="AAA+ ATPase" evidence="3">
    <location>
        <begin position="253"/>
        <end position="393"/>
    </location>
</feature>
<sequence>MALAGPAGLSSSELFTTVWGSRAATAERSTVTVTIHRIRQWLRDSVGDTVRLERSSSTYVLEVTGVIDVARFWELTADYPHDQADQLLEALGLWRGRALADVPPDSQDPIVVARLVRQRLDAANACAQALIRSREADHAVRVLDPLIDEYFLDEPLQAAWMQALAASGRQADALEAYERVRKHLRTELGVDPGSVLTECLVKILRGAVPAAARQLRLATAVPAQLPADVIAFTGRAKQLKTLYALPSQALPTFSPVLVMSGPGGVGKTSLAVHWAYQVVKDYPDGQLFVDLRGYSRETPVTVVEALHRFVRALGCPPDEIPADRDEASALYRSMLAGRRILIVLDNAQSADQVRQLLPGAGGCTVVITSRERLDGLTARDGALRLDLEVLSPEEAHVLLENSIGTTQIAGQHEEVQVLARTCGYLPLALRVAAAHLCRSPNMTVGGYLQEMAYLGPLNALIVDGDEQATVATAFDLSYSRVSLEAQRCYRLLALVPGADISAPAVGALIARPLAEVRSLLRTLTAAYLVSEHRPDRFSMHDLLTAHARGYLNRAEIPEEQQAAVVRLFNWYLGRAGSASDLIYAMTRLPSGVEPVEIPAFDEPEVASSWLQKEFANIVSLAQEANVRDLPNSWLLADVLRGHFVYHRLVPEWDVAVQAGFAAAERAADPAGRAAMYLSQGGLALYAAHDITGAANGFRRAAENAQLSDWRAGAAVALLSQALVDQIRGDLGACVAKLTQALRVVRTGPRWTTEVIARNNLAFAYIDQGRLRQAVSQLTRTIDQCHGSAISPLELLLETRGDAYRNLGFFDRALEDLVASIEASRSVASRYHETRSLATLSLVYSDSGRAESARATAQAARQLAREIKDRGLEDYVSLALGRAHHLLGDESKAMDAYQTILQHGDDVVDFSVYTSAMLGVAAVLREPAVVSEVLELLAGRGYRVIEGKAYGLLAALYLGDGQFAEAVAAAETAETLYAPTDHRPGQVSVLSTLAELHRRAGRESTAANCDRQAAILLKEIDWLPAPTSGESGIDRLLDSRMP</sequence>
<evidence type="ECO:0000256" key="2">
    <source>
        <dbReference type="ARBA" id="ARBA00023163"/>
    </source>
</evidence>
<comment type="caution">
    <text evidence="5">The sequence shown here is derived from an EMBL/GenBank/DDBJ whole genome shotgun (WGS) entry which is preliminary data.</text>
</comment>
<keyword evidence="2" id="KW-0804">Transcription</keyword>
<gene>
    <name evidence="5" type="ORF">GCM10009765_26900</name>
</gene>
<dbReference type="InterPro" id="IPR005158">
    <property type="entry name" value="BTAD"/>
</dbReference>
<dbReference type="SUPFAM" id="SSF48452">
    <property type="entry name" value="TPR-like"/>
    <property type="match status" value="4"/>
</dbReference>
<dbReference type="InterPro" id="IPR002182">
    <property type="entry name" value="NB-ARC"/>
</dbReference>
<evidence type="ECO:0000313" key="5">
    <source>
        <dbReference type="EMBL" id="GAA1676178.1"/>
    </source>
</evidence>
<dbReference type="SMART" id="SM01043">
    <property type="entry name" value="BTAD"/>
    <property type="match status" value="1"/>
</dbReference>
<organism evidence="5 6">
    <name type="scientific">Fodinicola feengrottensis</name>
    <dbReference type="NCBI Taxonomy" id="435914"/>
    <lineage>
        <taxon>Bacteria</taxon>
        <taxon>Bacillati</taxon>
        <taxon>Actinomycetota</taxon>
        <taxon>Actinomycetes</taxon>
        <taxon>Mycobacteriales</taxon>
        <taxon>Fodinicola</taxon>
    </lineage>
</organism>
<reference evidence="6" key="1">
    <citation type="journal article" date="2019" name="Int. J. Syst. Evol. Microbiol.">
        <title>The Global Catalogue of Microorganisms (GCM) 10K type strain sequencing project: providing services to taxonomists for standard genome sequencing and annotation.</title>
        <authorList>
            <consortium name="The Broad Institute Genomics Platform"/>
            <consortium name="The Broad Institute Genome Sequencing Center for Infectious Disease"/>
            <person name="Wu L."/>
            <person name="Ma J."/>
        </authorList>
    </citation>
    <scope>NUCLEOTIDE SEQUENCE [LARGE SCALE GENOMIC DNA]</scope>
    <source>
        <strain evidence="6">JCM 14718</strain>
    </source>
</reference>
<dbReference type="SMART" id="SM00382">
    <property type="entry name" value="AAA"/>
    <property type="match status" value="1"/>
</dbReference>
<dbReference type="InterPro" id="IPR027417">
    <property type="entry name" value="P-loop_NTPase"/>
</dbReference>
<dbReference type="InterPro" id="IPR036388">
    <property type="entry name" value="WH-like_DNA-bd_sf"/>
</dbReference>
<dbReference type="InterPro" id="IPR011990">
    <property type="entry name" value="TPR-like_helical_dom_sf"/>
</dbReference>
<dbReference type="Pfam" id="PF03704">
    <property type="entry name" value="BTAD"/>
    <property type="match status" value="1"/>
</dbReference>
<dbReference type="Gene3D" id="1.25.40.10">
    <property type="entry name" value="Tetratricopeptide repeat domain"/>
    <property type="match status" value="4"/>
</dbReference>
<evidence type="ECO:0000259" key="4">
    <source>
        <dbReference type="SMART" id="SM01043"/>
    </source>
</evidence>
<dbReference type="Gene3D" id="1.10.10.10">
    <property type="entry name" value="Winged helix-like DNA-binding domain superfamily/Winged helix DNA-binding domain"/>
    <property type="match status" value="1"/>
</dbReference>
<dbReference type="PANTHER" id="PTHR35807">
    <property type="entry name" value="TRANSCRIPTIONAL REGULATOR REDD-RELATED"/>
    <property type="match status" value="1"/>
</dbReference>
<accession>A0ABP4SRB9</accession>
<dbReference type="InterPro" id="IPR051677">
    <property type="entry name" value="AfsR-DnrI-RedD_regulator"/>
</dbReference>
<dbReference type="CDD" id="cd15831">
    <property type="entry name" value="BTAD"/>
    <property type="match status" value="1"/>
</dbReference>
<dbReference type="SMART" id="SM00028">
    <property type="entry name" value="TPR"/>
    <property type="match status" value="4"/>
</dbReference>
<keyword evidence="6" id="KW-1185">Reference proteome</keyword>
<protein>
    <submittedName>
        <fullName evidence="5">BTAD domain-containing putative transcriptional regulator</fullName>
    </submittedName>
</protein>
<dbReference type="Pfam" id="PF00931">
    <property type="entry name" value="NB-ARC"/>
    <property type="match status" value="1"/>
</dbReference>
<dbReference type="Proteomes" id="UP001500618">
    <property type="component" value="Unassembled WGS sequence"/>
</dbReference>
<dbReference type="PRINTS" id="PR00364">
    <property type="entry name" value="DISEASERSIST"/>
</dbReference>